<feature type="transmembrane region" description="Helical" evidence="1">
    <location>
        <begin position="30"/>
        <end position="51"/>
    </location>
</feature>
<dbReference type="AlphaFoldDB" id="A0A1I6B571"/>
<keyword evidence="1" id="KW-1133">Transmembrane helix</keyword>
<evidence type="ECO:0000313" key="3">
    <source>
        <dbReference type="Proteomes" id="UP000198734"/>
    </source>
</evidence>
<dbReference type="Pfam" id="PF10823">
    <property type="entry name" value="DUF2568"/>
    <property type="match status" value="1"/>
</dbReference>
<name>A0A1I6B571_9BACI</name>
<protein>
    <recommendedName>
        <fullName evidence="4">DUF2568 domain-containing protein</fullName>
    </recommendedName>
</protein>
<dbReference type="RefSeq" id="WP_245762768.1">
    <property type="nucleotide sequence ID" value="NZ_FOXU01000011.1"/>
</dbReference>
<keyword evidence="1" id="KW-0472">Membrane</keyword>
<dbReference type="InterPro" id="IPR021214">
    <property type="entry name" value="DUF2568"/>
</dbReference>
<keyword evidence="1" id="KW-0812">Transmembrane</keyword>
<dbReference type="EMBL" id="FOXU01000011">
    <property type="protein sequence ID" value="SFQ76065.1"/>
    <property type="molecule type" value="Genomic_DNA"/>
</dbReference>
<gene>
    <name evidence="2" type="ORF">SAMN05421670_0169</name>
</gene>
<accession>A0A1I6B571</accession>
<dbReference type="Proteomes" id="UP000198734">
    <property type="component" value="Unassembled WGS sequence"/>
</dbReference>
<reference evidence="3" key="1">
    <citation type="submission" date="2016-10" db="EMBL/GenBank/DDBJ databases">
        <authorList>
            <person name="Varghese N."/>
            <person name="Submissions S."/>
        </authorList>
    </citation>
    <scope>NUCLEOTIDE SEQUENCE [LARGE SCALE GENOMIC DNA]</scope>
    <source>
        <strain evidence="3">DSM 11706</strain>
    </source>
</reference>
<evidence type="ECO:0008006" key="4">
    <source>
        <dbReference type="Google" id="ProtNLM"/>
    </source>
</evidence>
<organism evidence="2 3">
    <name type="scientific">Psychrobacillus psychrotolerans</name>
    <dbReference type="NCBI Taxonomy" id="126156"/>
    <lineage>
        <taxon>Bacteria</taxon>
        <taxon>Bacillati</taxon>
        <taxon>Bacillota</taxon>
        <taxon>Bacilli</taxon>
        <taxon>Bacillales</taxon>
        <taxon>Bacillaceae</taxon>
        <taxon>Psychrobacillus</taxon>
    </lineage>
</organism>
<feature type="transmembrane region" description="Helical" evidence="1">
    <location>
        <begin position="63"/>
        <end position="82"/>
    </location>
</feature>
<evidence type="ECO:0000256" key="1">
    <source>
        <dbReference type="SAM" id="Phobius"/>
    </source>
</evidence>
<keyword evidence="3" id="KW-1185">Reference proteome</keyword>
<evidence type="ECO:0000313" key="2">
    <source>
        <dbReference type="EMBL" id="SFQ76065.1"/>
    </source>
</evidence>
<feature type="transmembrane region" description="Helical" evidence="1">
    <location>
        <begin position="88"/>
        <end position="106"/>
    </location>
</feature>
<proteinExistence type="predicted"/>
<feature type="transmembrane region" description="Helical" evidence="1">
    <location>
        <begin position="5"/>
        <end position="24"/>
    </location>
</feature>
<sequence length="108" mass="12120">MVINIALRFILEVCALAFLAYWGFQSSQDLLIRLLLGIGLPLFIAILWGVFGSPAAPIPFKRFHRLLLELLIFGLAALALFFSGKPTLAIIYATTVLVNRLLIYLWDQ</sequence>